<gene>
    <name evidence="1" type="ORF">M9H77_31828</name>
</gene>
<protein>
    <submittedName>
        <fullName evidence="1">Uncharacterized protein</fullName>
    </submittedName>
</protein>
<sequence>MDNSNFFPNPYPNSLMMPNNYTVDDHQSFSGNNCINFPADHFELLCDYLFLDDHDPAPVPEDSISINIQNPVTSSHDNNMGSSGSSASGSSFDGMPMNNIHMQMNRSRKIEEGNNNYMIGFRTRTELETLDDGYKWRKYGKKMVKSNPNPRNYYKCSSVGCKVKKRIERDGEDSSYLITTYEGFHNHECPSSIYYYHHH</sequence>
<reference evidence="2" key="1">
    <citation type="journal article" date="2023" name="Nat. Plants">
        <title>Single-cell RNA sequencing provides a high-resolution roadmap for understanding the multicellular compartmentation of specialized metabolism.</title>
        <authorList>
            <person name="Sun S."/>
            <person name="Shen X."/>
            <person name="Li Y."/>
            <person name="Li Y."/>
            <person name="Wang S."/>
            <person name="Li R."/>
            <person name="Zhang H."/>
            <person name="Shen G."/>
            <person name="Guo B."/>
            <person name="Wei J."/>
            <person name="Xu J."/>
            <person name="St-Pierre B."/>
            <person name="Chen S."/>
            <person name="Sun C."/>
        </authorList>
    </citation>
    <scope>NUCLEOTIDE SEQUENCE [LARGE SCALE GENOMIC DNA]</scope>
</reference>
<organism evidence="1 2">
    <name type="scientific">Catharanthus roseus</name>
    <name type="common">Madagascar periwinkle</name>
    <name type="synonym">Vinca rosea</name>
    <dbReference type="NCBI Taxonomy" id="4058"/>
    <lineage>
        <taxon>Eukaryota</taxon>
        <taxon>Viridiplantae</taxon>
        <taxon>Streptophyta</taxon>
        <taxon>Embryophyta</taxon>
        <taxon>Tracheophyta</taxon>
        <taxon>Spermatophyta</taxon>
        <taxon>Magnoliopsida</taxon>
        <taxon>eudicotyledons</taxon>
        <taxon>Gunneridae</taxon>
        <taxon>Pentapetalae</taxon>
        <taxon>asterids</taxon>
        <taxon>lamiids</taxon>
        <taxon>Gentianales</taxon>
        <taxon>Apocynaceae</taxon>
        <taxon>Rauvolfioideae</taxon>
        <taxon>Vinceae</taxon>
        <taxon>Catharanthinae</taxon>
        <taxon>Catharanthus</taxon>
    </lineage>
</organism>
<keyword evidence="2" id="KW-1185">Reference proteome</keyword>
<comment type="caution">
    <text evidence="1">The sequence shown here is derived from an EMBL/GenBank/DDBJ whole genome shotgun (WGS) entry which is preliminary data.</text>
</comment>
<name>A0ACC0A1K3_CATRO</name>
<evidence type="ECO:0000313" key="2">
    <source>
        <dbReference type="Proteomes" id="UP001060085"/>
    </source>
</evidence>
<proteinExistence type="predicted"/>
<dbReference type="EMBL" id="CM044707">
    <property type="protein sequence ID" value="KAI5654641.1"/>
    <property type="molecule type" value="Genomic_DNA"/>
</dbReference>
<dbReference type="Proteomes" id="UP001060085">
    <property type="component" value="Linkage Group LG07"/>
</dbReference>
<accession>A0ACC0A1K3</accession>
<evidence type="ECO:0000313" key="1">
    <source>
        <dbReference type="EMBL" id="KAI5654641.1"/>
    </source>
</evidence>